<keyword evidence="1" id="KW-1133">Transmembrane helix</keyword>
<sequence length="354" mass="40292">MPKPSSKTTKKEPGSLHNHISVSPVIIIGLILAIAGVILIMMYVYLQNRNVINQQEVVPEVLEQVKDDPFRLENKYMTVDMAELKQACPYIDCIPSIDRPIFETAEESNEWLTDDEIIFGLERNGVVRAYPQKILNWHEIVNDSLGSDPIAITFCPLCGTALAYERIVNGDEVEFGVTGKLYNSVLVMYDRTEENYWSQLTGQAIAGPAAQRMDEITQIELATTTWGEWKSEHPESEVLSKETGYTRTYDIYPYDDYESSSDIWFSVMNRDERLHPKHIVYGVKIGEETKAYPIESFDSVSEITDTIGGIEYTLIREEDGHILATSASGQEIMPIRVFWFAWAAFYPETGIYQQ</sequence>
<evidence type="ECO:0000313" key="3">
    <source>
        <dbReference type="Proteomes" id="UP000754563"/>
    </source>
</evidence>
<dbReference type="InterPro" id="IPR021516">
    <property type="entry name" value="DUF3179"/>
</dbReference>
<proteinExistence type="predicted"/>
<accession>A0A955RKB7</accession>
<reference evidence="2" key="1">
    <citation type="submission" date="2020-04" db="EMBL/GenBank/DDBJ databases">
        <authorList>
            <person name="Zhang T."/>
        </authorList>
    </citation>
    <scope>NUCLEOTIDE SEQUENCE</scope>
    <source>
        <strain evidence="2">HKST-UBA11</strain>
    </source>
</reference>
<evidence type="ECO:0000313" key="2">
    <source>
        <dbReference type="EMBL" id="MCA9385615.1"/>
    </source>
</evidence>
<keyword evidence="1" id="KW-0472">Membrane</keyword>
<reference evidence="2" key="2">
    <citation type="journal article" date="2021" name="Microbiome">
        <title>Successional dynamics and alternative stable states in a saline activated sludge microbial community over 9 years.</title>
        <authorList>
            <person name="Wang Y."/>
            <person name="Ye J."/>
            <person name="Ju F."/>
            <person name="Liu L."/>
            <person name="Boyd J.A."/>
            <person name="Deng Y."/>
            <person name="Parks D.H."/>
            <person name="Jiang X."/>
            <person name="Yin X."/>
            <person name="Woodcroft B.J."/>
            <person name="Tyson G.W."/>
            <person name="Hugenholtz P."/>
            <person name="Polz M.F."/>
            <person name="Zhang T."/>
        </authorList>
    </citation>
    <scope>NUCLEOTIDE SEQUENCE</scope>
    <source>
        <strain evidence="2">HKST-UBA11</strain>
    </source>
</reference>
<feature type="transmembrane region" description="Helical" evidence="1">
    <location>
        <begin position="21"/>
        <end position="46"/>
    </location>
</feature>
<protein>
    <submittedName>
        <fullName evidence="2">DUF3179 domain-containing protein</fullName>
    </submittedName>
</protein>
<comment type="caution">
    <text evidence="2">The sequence shown here is derived from an EMBL/GenBank/DDBJ whole genome shotgun (WGS) entry which is preliminary data.</text>
</comment>
<dbReference type="Proteomes" id="UP000754563">
    <property type="component" value="Unassembled WGS sequence"/>
</dbReference>
<evidence type="ECO:0000256" key="1">
    <source>
        <dbReference type="SAM" id="Phobius"/>
    </source>
</evidence>
<keyword evidence="1" id="KW-0812">Transmembrane</keyword>
<organism evidence="2 3">
    <name type="scientific">Candidatus Dojkabacteria bacterium</name>
    <dbReference type="NCBI Taxonomy" id="2099670"/>
    <lineage>
        <taxon>Bacteria</taxon>
        <taxon>Candidatus Dojkabacteria</taxon>
    </lineage>
</organism>
<name>A0A955RKB7_9BACT</name>
<dbReference type="Pfam" id="PF11376">
    <property type="entry name" value="DUF3179"/>
    <property type="match status" value="1"/>
</dbReference>
<dbReference type="EMBL" id="JAGQLH010000031">
    <property type="protein sequence ID" value="MCA9385615.1"/>
    <property type="molecule type" value="Genomic_DNA"/>
</dbReference>
<gene>
    <name evidence="2" type="ORF">KC717_03125</name>
</gene>
<dbReference type="AlphaFoldDB" id="A0A955RKB7"/>